<proteinExistence type="predicted"/>
<dbReference type="AlphaFoldDB" id="A0A3Q8X5S1"/>
<evidence type="ECO:0000313" key="2">
    <source>
        <dbReference type="Proteomes" id="UP000272528"/>
    </source>
</evidence>
<protein>
    <submittedName>
        <fullName evidence="1">Uncharacterized protein</fullName>
    </submittedName>
</protein>
<keyword evidence="2" id="KW-1185">Reference proteome</keyword>
<name>A0A3Q8X5S1_9BACL</name>
<evidence type="ECO:0000313" key="1">
    <source>
        <dbReference type="EMBL" id="AZN41153.1"/>
    </source>
</evidence>
<dbReference type="OrthoDB" id="6291705at2"/>
<reference evidence="2" key="1">
    <citation type="submission" date="2018-12" db="EMBL/GenBank/DDBJ databases">
        <title>Genome sequence of Peanibacillus sp.</title>
        <authorList>
            <person name="Subramani G."/>
            <person name="Srinivasan S."/>
            <person name="Kim M.K."/>
        </authorList>
    </citation>
    <scope>NUCLEOTIDE SEQUENCE [LARGE SCALE GENOMIC DNA]</scope>
    <source>
        <strain evidence="2">18JY67-1</strain>
    </source>
</reference>
<gene>
    <name evidence="1" type="ORF">EJC50_16870</name>
</gene>
<dbReference type="Gene3D" id="3.40.50.300">
    <property type="entry name" value="P-loop containing nucleotide triphosphate hydrolases"/>
    <property type="match status" value="1"/>
</dbReference>
<dbReference type="KEGG" id="palb:EJC50_16870"/>
<organism evidence="1 2">
    <name type="scientific">Paenibacillus albus</name>
    <dbReference type="NCBI Taxonomy" id="2495582"/>
    <lineage>
        <taxon>Bacteria</taxon>
        <taxon>Bacillati</taxon>
        <taxon>Bacillota</taxon>
        <taxon>Bacilli</taxon>
        <taxon>Bacillales</taxon>
        <taxon>Paenibacillaceae</taxon>
        <taxon>Paenibacillus</taxon>
    </lineage>
</organism>
<dbReference type="Proteomes" id="UP000272528">
    <property type="component" value="Chromosome"/>
</dbReference>
<accession>A0A3Q8X5S1</accession>
<dbReference type="InterPro" id="IPR027417">
    <property type="entry name" value="P-loop_NTPase"/>
</dbReference>
<dbReference type="SUPFAM" id="SSF52540">
    <property type="entry name" value="P-loop containing nucleoside triphosphate hydrolases"/>
    <property type="match status" value="1"/>
</dbReference>
<dbReference type="RefSeq" id="WP_126016860.1">
    <property type="nucleotide sequence ID" value="NZ_CP034437.1"/>
</dbReference>
<sequence>MKQSSTIICICGPSGAGKSSLMERTTELLEDSVSFYFDACTSTLVSPDPADVYQRLIDGIVTDPLDIVRNEIKNDQFIEDLQALYEGNEIVDPWNRRLKPAKYIILKEPFGRLREGMDALIHTVICIDIPLEIALCRRLIRNLTYDYVNDPVDARLDQILSYIKGYHDGEGRAIRLLHEKLKETSDLRYDGLKPKDELVNNLLAYIEGIA</sequence>
<dbReference type="EMBL" id="CP034437">
    <property type="protein sequence ID" value="AZN41153.1"/>
    <property type="molecule type" value="Genomic_DNA"/>
</dbReference>